<dbReference type="InterPro" id="IPR035965">
    <property type="entry name" value="PAS-like_dom_sf"/>
</dbReference>
<reference evidence="2 3" key="1">
    <citation type="submission" date="2019-02" db="EMBL/GenBank/DDBJ databases">
        <title>Shewanella sp. D4-2 isolated from Dokdo Island.</title>
        <authorList>
            <person name="Baek K."/>
        </authorList>
    </citation>
    <scope>NUCLEOTIDE SEQUENCE [LARGE SCALE GENOMIC DNA]</scope>
    <source>
        <strain evidence="2 3">D4-2</strain>
    </source>
</reference>
<protein>
    <submittedName>
        <fullName evidence="2">PAS domain S-box protein</fullName>
    </submittedName>
</protein>
<accession>A0A411PH81</accession>
<proteinExistence type="predicted"/>
<dbReference type="KEGG" id="smai:EXU30_09055"/>
<keyword evidence="3" id="KW-1185">Reference proteome</keyword>
<dbReference type="NCBIfam" id="TIGR00229">
    <property type="entry name" value="sensory_box"/>
    <property type="match status" value="1"/>
</dbReference>
<evidence type="ECO:0000259" key="1">
    <source>
        <dbReference type="Pfam" id="PF08447"/>
    </source>
</evidence>
<evidence type="ECO:0000313" key="2">
    <source>
        <dbReference type="EMBL" id="QBF82824.1"/>
    </source>
</evidence>
<dbReference type="AlphaFoldDB" id="A0A411PH81"/>
<name>A0A411PH81_9GAMM</name>
<feature type="domain" description="PAS fold-3" evidence="1">
    <location>
        <begin position="36"/>
        <end position="120"/>
    </location>
</feature>
<gene>
    <name evidence="2" type="ORF">EXU30_09055</name>
</gene>
<sequence>MAANKLTDGISVINEEIRMNAGEFIVSKTDLRGHLTYANRIFMEIALYSEEELLNVNHNIVRHPDMPKGVYRFMWQTLKKQQEFFGFVKNLRKDGRYYWVFANVTPEYDANGKHCGYLSVRRCPPRSAIETIEPIYKKMLQLERAARNGKDAELQSLAYLQQQLDQMNIEYQHLVINLFEQGK</sequence>
<dbReference type="RefSeq" id="WP_130599337.1">
    <property type="nucleotide sequence ID" value="NZ_CP036200.1"/>
</dbReference>
<dbReference type="SUPFAM" id="SSF55785">
    <property type="entry name" value="PYP-like sensor domain (PAS domain)"/>
    <property type="match status" value="1"/>
</dbReference>
<dbReference type="CDD" id="cd00130">
    <property type="entry name" value="PAS"/>
    <property type="match status" value="1"/>
</dbReference>
<dbReference type="Pfam" id="PF08447">
    <property type="entry name" value="PAS_3"/>
    <property type="match status" value="1"/>
</dbReference>
<organism evidence="2 3">
    <name type="scientific">Shewanella maritima</name>
    <dbReference type="NCBI Taxonomy" id="2520507"/>
    <lineage>
        <taxon>Bacteria</taxon>
        <taxon>Pseudomonadati</taxon>
        <taxon>Pseudomonadota</taxon>
        <taxon>Gammaproteobacteria</taxon>
        <taxon>Alteromonadales</taxon>
        <taxon>Shewanellaceae</taxon>
        <taxon>Shewanella</taxon>
    </lineage>
</organism>
<dbReference type="Gene3D" id="3.30.450.20">
    <property type="entry name" value="PAS domain"/>
    <property type="match status" value="1"/>
</dbReference>
<dbReference type="Proteomes" id="UP000291106">
    <property type="component" value="Chromosome"/>
</dbReference>
<evidence type="ECO:0000313" key="3">
    <source>
        <dbReference type="Proteomes" id="UP000291106"/>
    </source>
</evidence>
<dbReference type="EMBL" id="CP036200">
    <property type="protein sequence ID" value="QBF82824.1"/>
    <property type="molecule type" value="Genomic_DNA"/>
</dbReference>
<dbReference type="InterPro" id="IPR000014">
    <property type="entry name" value="PAS"/>
</dbReference>
<dbReference type="InterPro" id="IPR013655">
    <property type="entry name" value="PAS_fold_3"/>
</dbReference>
<dbReference type="OrthoDB" id="5675566at2"/>